<dbReference type="Proteomes" id="UP001057452">
    <property type="component" value="Chromosome 10"/>
</dbReference>
<evidence type="ECO:0000313" key="1">
    <source>
        <dbReference type="EMBL" id="KAI4819599.1"/>
    </source>
</evidence>
<comment type="caution">
    <text evidence="1">The sequence shown here is derived from an EMBL/GenBank/DDBJ whole genome shotgun (WGS) entry which is preliminary data.</text>
</comment>
<evidence type="ECO:0000313" key="2">
    <source>
        <dbReference type="Proteomes" id="UP001057452"/>
    </source>
</evidence>
<keyword evidence="2" id="KW-1185">Reference proteome</keyword>
<name>A0ACB9X0K4_CHAAC</name>
<organism evidence="1 2">
    <name type="scientific">Chaenocephalus aceratus</name>
    <name type="common">Blackfin icefish</name>
    <name type="synonym">Chaenichthys aceratus</name>
    <dbReference type="NCBI Taxonomy" id="36190"/>
    <lineage>
        <taxon>Eukaryota</taxon>
        <taxon>Metazoa</taxon>
        <taxon>Chordata</taxon>
        <taxon>Craniata</taxon>
        <taxon>Vertebrata</taxon>
        <taxon>Euteleostomi</taxon>
        <taxon>Actinopterygii</taxon>
        <taxon>Neopterygii</taxon>
        <taxon>Teleostei</taxon>
        <taxon>Neoteleostei</taxon>
        <taxon>Acanthomorphata</taxon>
        <taxon>Eupercaria</taxon>
        <taxon>Perciformes</taxon>
        <taxon>Notothenioidei</taxon>
        <taxon>Channichthyidae</taxon>
        <taxon>Chaenocephalus</taxon>
    </lineage>
</organism>
<proteinExistence type="predicted"/>
<feature type="non-terminal residue" evidence="1">
    <location>
        <position position="1"/>
    </location>
</feature>
<sequence length="74" mass="8251">GGLRNSRHESTLSSQEYVHELRSGITEEKLLNCLESLRVSLTSNPVRAVKPVASELWEVKSASALRKANWCRGD</sequence>
<feature type="non-terminal residue" evidence="1">
    <location>
        <position position="74"/>
    </location>
</feature>
<reference evidence="1" key="1">
    <citation type="submission" date="2022-05" db="EMBL/GenBank/DDBJ databases">
        <title>Chromosome-level genome of Chaenocephalus aceratus.</title>
        <authorList>
            <person name="Park H."/>
        </authorList>
    </citation>
    <scope>NUCLEOTIDE SEQUENCE</scope>
    <source>
        <strain evidence="1">KU_202001</strain>
    </source>
</reference>
<accession>A0ACB9X0K4</accession>
<dbReference type="EMBL" id="CM043794">
    <property type="protein sequence ID" value="KAI4819599.1"/>
    <property type="molecule type" value="Genomic_DNA"/>
</dbReference>
<protein>
    <submittedName>
        <fullName evidence="1">Uncharacterized protein</fullName>
    </submittedName>
</protein>
<gene>
    <name evidence="1" type="ORF">KUCAC02_004839</name>
</gene>